<feature type="region of interest" description="Disordered" evidence="1">
    <location>
        <begin position="399"/>
        <end position="440"/>
    </location>
</feature>
<accession>A0A1Y2H806</accession>
<dbReference type="EMBL" id="MCFL01000076">
    <property type="protein sequence ID" value="ORZ30710.1"/>
    <property type="molecule type" value="Genomic_DNA"/>
</dbReference>
<feature type="region of interest" description="Disordered" evidence="1">
    <location>
        <begin position="123"/>
        <end position="147"/>
    </location>
</feature>
<feature type="compositionally biased region" description="Pro residues" evidence="1">
    <location>
        <begin position="405"/>
        <end position="421"/>
    </location>
</feature>
<proteinExistence type="predicted"/>
<dbReference type="Gene3D" id="1.25.40.20">
    <property type="entry name" value="Ankyrin repeat-containing domain"/>
    <property type="match status" value="1"/>
</dbReference>
<dbReference type="Proteomes" id="UP000193411">
    <property type="component" value="Unassembled WGS sequence"/>
</dbReference>
<keyword evidence="3" id="KW-1185">Reference proteome</keyword>
<dbReference type="SUPFAM" id="SSF48403">
    <property type="entry name" value="Ankyrin repeat"/>
    <property type="match status" value="1"/>
</dbReference>
<organism evidence="2 3">
    <name type="scientific">Catenaria anguillulae PL171</name>
    <dbReference type="NCBI Taxonomy" id="765915"/>
    <lineage>
        <taxon>Eukaryota</taxon>
        <taxon>Fungi</taxon>
        <taxon>Fungi incertae sedis</taxon>
        <taxon>Blastocladiomycota</taxon>
        <taxon>Blastocladiomycetes</taxon>
        <taxon>Blastocladiales</taxon>
        <taxon>Catenariaceae</taxon>
        <taxon>Catenaria</taxon>
    </lineage>
</organism>
<gene>
    <name evidence="2" type="ORF">BCR44DRAFT_60871</name>
</gene>
<dbReference type="InterPro" id="IPR036770">
    <property type="entry name" value="Ankyrin_rpt-contain_sf"/>
</dbReference>
<protein>
    <submittedName>
        <fullName evidence="2">Uncharacterized protein</fullName>
    </submittedName>
</protein>
<reference evidence="2 3" key="1">
    <citation type="submission" date="2016-07" db="EMBL/GenBank/DDBJ databases">
        <title>Pervasive Adenine N6-methylation of Active Genes in Fungi.</title>
        <authorList>
            <consortium name="DOE Joint Genome Institute"/>
            <person name="Mondo S.J."/>
            <person name="Dannebaum R.O."/>
            <person name="Kuo R.C."/>
            <person name="Labutti K."/>
            <person name="Haridas S."/>
            <person name="Kuo A."/>
            <person name="Salamov A."/>
            <person name="Ahrendt S.R."/>
            <person name="Lipzen A."/>
            <person name="Sullivan W."/>
            <person name="Andreopoulos W.B."/>
            <person name="Clum A."/>
            <person name="Lindquist E."/>
            <person name="Daum C."/>
            <person name="Ramamoorthy G.K."/>
            <person name="Gryganskyi A."/>
            <person name="Culley D."/>
            <person name="Magnuson J.K."/>
            <person name="James T.Y."/>
            <person name="O'Malley M.A."/>
            <person name="Stajich J.E."/>
            <person name="Spatafora J.W."/>
            <person name="Visel A."/>
            <person name="Grigoriev I.V."/>
        </authorList>
    </citation>
    <scope>NUCLEOTIDE SEQUENCE [LARGE SCALE GENOMIC DNA]</scope>
    <source>
        <strain evidence="2 3">PL171</strain>
    </source>
</reference>
<comment type="caution">
    <text evidence="2">The sequence shown here is derived from an EMBL/GenBank/DDBJ whole genome shotgun (WGS) entry which is preliminary data.</text>
</comment>
<dbReference type="AlphaFoldDB" id="A0A1Y2H806"/>
<evidence type="ECO:0000313" key="2">
    <source>
        <dbReference type="EMBL" id="ORZ30710.1"/>
    </source>
</evidence>
<sequence length="549" mass="60226">MATAYHPPRAQHSMLTLDPDHADADPAHLSAIPVSGSAAIRNHTRAIVTCLGHSTLAHSSSPLATLIYHLPHTREPGFWLHPRMLNAPFDAAHAVQPVHVAALCGSWPWFAWLVSLPPGKDLDGAEDGLEEQEDATPNEPMSTRSAGHVQMQGPNIVRVPALTDLRAIDDKGWNLMHYAVLGDAVEYARWIKEGGTWDTYLPRFTALVFMHHEQVARALCSEREGTAGLSPLDVAVAVGAEQSVLYLLERGLVPRVQVDLAGRTPLHHVRHASMLMLLLAVHPVKVRRWMQVHDLAGMPAWVYALRLAAPSQVLDMMVSYLDVVYEDGGMWLPGSDHKQVRDVARASIAARMHKAELSEREAKLILSWTNREAVGIGKEDEWALAKDDDEQGDVQGTMYDSAAELPPPPPYEPPPRPPTDTPRPASSASSRSAASTTSDNPADLYVKVNCSHAPCPFPRCKYSTTPLYCDQLSLHLEQDHSAPLAPIRHSRTKIQCSFPGSACGHARARQLVCVHLCPRLVFVYECDTARCAVSCAVVPFGKRVGQEQK</sequence>
<feature type="compositionally biased region" description="Acidic residues" evidence="1">
    <location>
        <begin position="124"/>
        <end position="136"/>
    </location>
</feature>
<name>A0A1Y2H806_9FUNG</name>
<evidence type="ECO:0000313" key="3">
    <source>
        <dbReference type="Proteomes" id="UP000193411"/>
    </source>
</evidence>
<evidence type="ECO:0000256" key="1">
    <source>
        <dbReference type="SAM" id="MobiDB-lite"/>
    </source>
</evidence>
<feature type="compositionally biased region" description="Low complexity" evidence="1">
    <location>
        <begin position="422"/>
        <end position="439"/>
    </location>
</feature>